<dbReference type="EMBL" id="UATL01000006">
    <property type="protein sequence ID" value="SPY45226.1"/>
    <property type="molecule type" value="Genomic_DNA"/>
</dbReference>
<evidence type="ECO:0000313" key="2">
    <source>
        <dbReference type="Proteomes" id="UP000251647"/>
    </source>
</evidence>
<dbReference type="Proteomes" id="UP000251647">
    <property type="component" value="Unassembled WGS sequence"/>
</dbReference>
<organism evidence="1 2">
    <name type="scientific">Photobacterium damselae</name>
    <dbReference type="NCBI Taxonomy" id="38293"/>
    <lineage>
        <taxon>Bacteria</taxon>
        <taxon>Pseudomonadati</taxon>
        <taxon>Pseudomonadota</taxon>
        <taxon>Gammaproteobacteria</taxon>
        <taxon>Vibrionales</taxon>
        <taxon>Vibrionaceae</taxon>
        <taxon>Photobacterium</taxon>
    </lineage>
</organism>
<accession>A0A2T3Q2K4</accession>
<dbReference type="AlphaFoldDB" id="A0A2T3Q2K4"/>
<name>A0A2T3Q2K4_PHODM</name>
<dbReference type="OrthoDB" id="88903at2"/>
<evidence type="ECO:0000313" key="1">
    <source>
        <dbReference type="EMBL" id="SPY45226.1"/>
    </source>
</evidence>
<gene>
    <name evidence="1" type="ORF">NCTC11647_04003</name>
</gene>
<reference evidence="1 2" key="1">
    <citation type="submission" date="2018-06" db="EMBL/GenBank/DDBJ databases">
        <authorList>
            <consortium name="Pathogen Informatics"/>
            <person name="Doyle S."/>
        </authorList>
    </citation>
    <scope>NUCLEOTIDE SEQUENCE [LARGE SCALE GENOMIC DNA]</scope>
    <source>
        <strain evidence="1 2">NCTC11647</strain>
    </source>
</reference>
<protein>
    <submittedName>
        <fullName evidence="1">Uncharacterized protein</fullName>
    </submittedName>
</protein>
<sequence>MNRKQLEESVKCRYGDGIDSVTYLQTFINVWLSLPRSSGKYQQDDGAKYLMTSFDSMAVGKGIHNKTATQILKSLVERSRCAASFNKRF</sequence>
<proteinExistence type="predicted"/>